<reference evidence="1" key="1">
    <citation type="journal article" date="2012" name="PLoS ONE">
        <title>Gene sets for utilization of primary and secondary nutrition supplies in the distal gut of endangered iberian lynx.</title>
        <authorList>
            <person name="Alcaide M."/>
            <person name="Messina E."/>
            <person name="Richter M."/>
            <person name="Bargiela R."/>
            <person name="Peplies J."/>
            <person name="Huws S.A."/>
            <person name="Newbold C.J."/>
            <person name="Golyshin P.N."/>
            <person name="Simon M.A."/>
            <person name="Lopez G."/>
            <person name="Yakimov M.M."/>
            <person name="Ferrer M."/>
        </authorList>
    </citation>
    <scope>NUCLEOTIDE SEQUENCE</scope>
</reference>
<sequence length="360" mass="38231">MKKFEEETLLENLIASYKKTQGYVGGLTADDFAILRTKTTLAEAEEFANSATKIPLVAGNYYTLTNVFRQKNVSTNGTNALPAEVNHNNVSNIWRIDATKENKYSFYSPNAKGYLPNPNGDDPALSGTAVDYTINDLTDAQFRLHANTNLVIYDNGHLGGWDSVGKGGDGAWYIKPVTSIEIDLASANDGAYATTYLPFGVSGVEGATAFIGKTNGNQLNMTSVTAFPAETGVVLKGEANAQKAVLTIGEAAAVEGNELQGTLLSKVYGNELVLGISGGQIGFYSLKDGAKIGANKAFLPATTSGAQSFVLNFDGEATAIESVMGETNTDAPVYDLSGRRVVKTVKGGLYIQNGKKFIVR</sequence>
<organism evidence="1">
    <name type="scientific">gut metagenome</name>
    <dbReference type="NCBI Taxonomy" id="749906"/>
    <lineage>
        <taxon>unclassified sequences</taxon>
        <taxon>metagenomes</taxon>
        <taxon>organismal metagenomes</taxon>
    </lineage>
</organism>
<gene>
    <name evidence="1" type="ORF">EVA_16970</name>
</gene>
<accession>J9G5Y6</accession>
<protein>
    <submittedName>
        <fullName evidence="1">Uncharacterized protein</fullName>
    </submittedName>
</protein>
<dbReference type="EMBL" id="AMCI01006104">
    <property type="protein sequence ID" value="EJW94919.1"/>
    <property type="molecule type" value="Genomic_DNA"/>
</dbReference>
<name>J9G5Y6_9ZZZZ</name>
<proteinExistence type="predicted"/>
<evidence type="ECO:0000313" key="1">
    <source>
        <dbReference type="EMBL" id="EJW94919.1"/>
    </source>
</evidence>
<dbReference type="AlphaFoldDB" id="J9G5Y6"/>
<comment type="caution">
    <text evidence="1">The sequence shown here is derived from an EMBL/GenBank/DDBJ whole genome shotgun (WGS) entry which is preliminary data.</text>
</comment>